<dbReference type="InterPro" id="IPR045902">
    <property type="entry name" value="SANBR-like"/>
</dbReference>
<protein>
    <submittedName>
        <fullName evidence="2">Uncharacterized protein</fullName>
    </submittedName>
</protein>
<dbReference type="PANTHER" id="PTHR20946">
    <property type="entry name" value="SANT AND BTB DOMAIN REGULATOR OF CLASS SWITCH RECOMBINATION"/>
    <property type="match status" value="1"/>
</dbReference>
<dbReference type="AlphaFoldDB" id="V3ZXL3"/>
<dbReference type="PANTHER" id="PTHR20946:SF0">
    <property type="entry name" value="SANT AND BTB DOMAIN REGULATOR OF CLASS SWITCH RECOMBINATION"/>
    <property type="match status" value="1"/>
</dbReference>
<reference evidence="2 3" key="1">
    <citation type="journal article" date="2013" name="Nature">
        <title>Insights into bilaterian evolution from three spiralian genomes.</title>
        <authorList>
            <person name="Simakov O."/>
            <person name="Marletaz F."/>
            <person name="Cho S.J."/>
            <person name="Edsinger-Gonzales E."/>
            <person name="Havlak P."/>
            <person name="Hellsten U."/>
            <person name="Kuo D.H."/>
            <person name="Larsson T."/>
            <person name="Lv J."/>
            <person name="Arendt D."/>
            <person name="Savage R."/>
            <person name="Osoegawa K."/>
            <person name="de Jong P."/>
            <person name="Grimwood J."/>
            <person name="Chapman J.A."/>
            <person name="Shapiro H."/>
            <person name="Aerts A."/>
            <person name="Otillar R.P."/>
            <person name="Terry A.Y."/>
            <person name="Boore J.L."/>
            <person name="Grigoriev I.V."/>
            <person name="Lindberg D.R."/>
            <person name="Seaver E.C."/>
            <person name="Weisblat D.A."/>
            <person name="Putnam N.H."/>
            <person name="Rokhsar D.S."/>
        </authorList>
    </citation>
    <scope>NUCLEOTIDE SEQUENCE [LARGE SCALE GENOMIC DNA]</scope>
</reference>
<organism evidence="2 3">
    <name type="scientific">Lottia gigantea</name>
    <name type="common">Giant owl limpet</name>
    <dbReference type="NCBI Taxonomy" id="225164"/>
    <lineage>
        <taxon>Eukaryota</taxon>
        <taxon>Metazoa</taxon>
        <taxon>Spiralia</taxon>
        <taxon>Lophotrochozoa</taxon>
        <taxon>Mollusca</taxon>
        <taxon>Gastropoda</taxon>
        <taxon>Patellogastropoda</taxon>
        <taxon>Lottioidea</taxon>
        <taxon>Lottiidae</taxon>
        <taxon>Lottia</taxon>
    </lineage>
</organism>
<sequence length="115" mass="13303">MGLHGTVLIHYRMTESVTEQNKKSTWDSGRSTRFNQDAQRQEDHRRMKQICLFLTKLRLNTDKSEKPARKEVSYPGGLFCRIEAQWKAANAPQTKSISNQPRPKMRLSSLRSGIL</sequence>
<dbReference type="Proteomes" id="UP000030746">
    <property type="component" value="Unassembled WGS sequence"/>
</dbReference>
<feature type="compositionally biased region" description="Polar residues" evidence="1">
    <location>
        <begin position="26"/>
        <end position="38"/>
    </location>
</feature>
<evidence type="ECO:0000256" key="1">
    <source>
        <dbReference type="SAM" id="MobiDB-lite"/>
    </source>
</evidence>
<dbReference type="OrthoDB" id="550012at2759"/>
<accession>V3ZXL3</accession>
<dbReference type="GeneID" id="20242916"/>
<name>V3ZXL3_LOTGI</name>
<evidence type="ECO:0000313" key="3">
    <source>
        <dbReference type="Proteomes" id="UP000030746"/>
    </source>
</evidence>
<gene>
    <name evidence="2" type="ORF">LOTGIDRAFT_174905</name>
</gene>
<feature type="region of interest" description="Disordered" evidence="1">
    <location>
        <begin position="90"/>
        <end position="115"/>
    </location>
</feature>
<dbReference type="KEGG" id="lgi:LOTGIDRAFT_174905"/>
<evidence type="ECO:0000313" key="2">
    <source>
        <dbReference type="EMBL" id="ESO96288.1"/>
    </source>
</evidence>
<dbReference type="CTD" id="20242916"/>
<dbReference type="RefSeq" id="XP_009053026.1">
    <property type="nucleotide sequence ID" value="XM_009054778.1"/>
</dbReference>
<feature type="region of interest" description="Disordered" evidence="1">
    <location>
        <begin position="18"/>
        <end position="42"/>
    </location>
</feature>
<dbReference type="EMBL" id="KB201498">
    <property type="protein sequence ID" value="ESO96288.1"/>
    <property type="molecule type" value="Genomic_DNA"/>
</dbReference>
<feature type="compositionally biased region" description="Polar residues" evidence="1">
    <location>
        <begin position="91"/>
        <end position="101"/>
    </location>
</feature>
<keyword evidence="3" id="KW-1185">Reference proteome</keyword>
<dbReference type="HOGENOM" id="CLU_2111611_0_0_1"/>
<proteinExistence type="predicted"/>